<organism evidence="2 3">
    <name type="scientific">Cupriavidus numazuensis</name>
    <dbReference type="NCBI Taxonomy" id="221992"/>
    <lineage>
        <taxon>Bacteria</taxon>
        <taxon>Pseudomonadati</taxon>
        <taxon>Pseudomonadota</taxon>
        <taxon>Betaproteobacteria</taxon>
        <taxon>Burkholderiales</taxon>
        <taxon>Burkholderiaceae</taxon>
        <taxon>Cupriavidus</taxon>
    </lineage>
</organism>
<name>A0ABM8TFJ3_9BURK</name>
<dbReference type="Pfam" id="PF00857">
    <property type="entry name" value="Isochorismatase"/>
    <property type="match status" value="1"/>
</dbReference>
<sequence length="163" mass="17956">MVQVLLIVDVQRTFSPPDWLVEGVRALACTMPSVAIVEHYDEAITPFQRQLGWHPSSADPSLVEADHVFVKYGYLPPAAAIDHLRAMRPDRVLVCGLQTECCVLAAGFALFDAGLNPTLVEDLTVGSSLDKSGNLGRSLWRHHFRNALLARDILSGFVRFDGE</sequence>
<proteinExistence type="predicted"/>
<evidence type="ECO:0000313" key="3">
    <source>
        <dbReference type="Proteomes" id="UP000672657"/>
    </source>
</evidence>
<dbReference type="SUPFAM" id="SSF52499">
    <property type="entry name" value="Isochorismatase-like hydrolases"/>
    <property type="match status" value="1"/>
</dbReference>
<feature type="domain" description="Isochorismatase-like" evidence="1">
    <location>
        <begin position="82"/>
        <end position="130"/>
    </location>
</feature>
<protein>
    <submittedName>
        <fullName evidence="2">IS66 family transposase ISPpu30</fullName>
    </submittedName>
</protein>
<evidence type="ECO:0000259" key="1">
    <source>
        <dbReference type="Pfam" id="PF00857"/>
    </source>
</evidence>
<dbReference type="EMBL" id="CAJPVI010000011">
    <property type="protein sequence ID" value="CAG2142846.1"/>
    <property type="molecule type" value="Genomic_DNA"/>
</dbReference>
<keyword evidence="3" id="KW-1185">Reference proteome</keyword>
<dbReference type="RefSeq" id="WP_211953380.1">
    <property type="nucleotide sequence ID" value="NZ_CAJPVI010000011.1"/>
</dbReference>
<reference evidence="2 3" key="1">
    <citation type="submission" date="2021-03" db="EMBL/GenBank/DDBJ databases">
        <authorList>
            <person name="Peeters C."/>
        </authorList>
    </citation>
    <scope>NUCLEOTIDE SEQUENCE [LARGE SCALE GENOMIC DNA]</scope>
    <source>
        <strain evidence="2 3">LMG 26411</strain>
    </source>
</reference>
<dbReference type="Gene3D" id="3.40.50.850">
    <property type="entry name" value="Isochorismatase-like"/>
    <property type="match status" value="1"/>
</dbReference>
<gene>
    <name evidence="2" type="ORF">LMG26411_02293</name>
</gene>
<dbReference type="Proteomes" id="UP000672657">
    <property type="component" value="Unassembled WGS sequence"/>
</dbReference>
<accession>A0ABM8TFJ3</accession>
<dbReference type="InterPro" id="IPR000868">
    <property type="entry name" value="Isochorismatase-like_dom"/>
</dbReference>
<dbReference type="InterPro" id="IPR036380">
    <property type="entry name" value="Isochorismatase-like_sf"/>
</dbReference>
<evidence type="ECO:0000313" key="2">
    <source>
        <dbReference type="EMBL" id="CAG2142846.1"/>
    </source>
</evidence>
<comment type="caution">
    <text evidence="2">The sequence shown here is derived from an EMBL/GenBank/DDBJ whole genome shotgun (WGS) entry which is preliminary data.</text>
</comment>